<dbReference type="GO" id="GO:0005886">
    <property type="term" value="C:plasma membrane"/>
    <property type="evidence" value="ECO:0007669"/>
    <property type="project" value="UniProtKB-SubCell"/>
</dbReference>
<sequence length="180" mass="20739">MITSLPENYSPEYPRKRHPDITFVHIRLAHFIAMGAGVGLIRYAPGTFGTLAAFPLYWFLDHWLDAFSLLLVIDVFFILGIWACAVTGRALNAPDHSGMVWDEIVAFMLVLFFIPDEWQWQLTAFLLFRFFDIIKPAPINYYDQQLEGGFGVMFDDLLAAFYTLLCLAGWKSMVLFESYF</sequence>
<dbReference type="PIRSF" id="PIRSF006162">
    <property type="entry name" value="PgpA"/>
    <property type="match status" value="1"/>
</dbReference>
<dbReference type="GO" id="GO:0008962">
    <property type="term" value="F:phosphatidylglycerophosphatase activity"/>
    <property type="evidence" value="ECO:0007669"/>
    <property type="project" value="UniProtKB-EC"/>
</dbReference>
<dbReference type="GO" id="GO:0006655">
    <property type="term" value="P:phosphatidylglycerol biosynthetic process"/>
    <property type="evidence" value="ECO:0007669"/>
    <property type="project" value="UniProtKB-UniPathway"/>
</dbReference>
<dbReference type="GO" id="GO:0009395">
    <property type="term" value="P:phospholipid catabolic process"/>
    <property type="evidence" value="ECO:0007669"/>
    <property type="project" value="UniProtKB-KW"/>
</dbReference>
<dbReference type="PANTHER" id="PTHR36305:SF1">
    <property type="entry name" value="PHOSPHATIDYLGLYCEROPHOSPHATASE A"/>
    <property type="match status" value="1"/>
</dbReference>
<dbReference type="OrthoDB" id="9804091at2"/>
<dbReference type="EC" id="3.1.3.27" evidence="1"/>
<comment type="catalytic activity">
    <reaction evidence="1">
        <text>a 1,2-diacyl-sn-glycero-3-phospho-(1'-sn-glycero-3'-phosphate) + H2O = a 1,2-diacyl-sn-glycero-3-phospho-(1'-sn-glycerol) + phosphate</text>
        <dbReference type="Rhea" id="RHEA:33751"/>
        <dbReference type="ChEBI" id="CHEBI:15377"/>
        <dbReference type="ChEBI" id="CHEBI:43474"/>
        <dbReference type="ChEBI" id="CHEBI:60110"/>
        <dbReference type="ChEBI" id="CHEBI:64716"/>
        <dbReference type="EC" id="3.1.3.27"/>
    </reaction>
</comment>
<dbReference type="UniPathway" id="UPA00084">
    <property type="reaction ID" value="UER00504"/>
</dbReference>
<comment type="pathway">
    <text evidence="1">Phospholipid metabolism; phosphatidylglycerol biosynthesis; phosphatidylglycerol from CDP-diacylglycerol: step 2/2.</text>
</comment>
<keyword evidence="1" id="KW-0595">Phospholipid degradation</keyword>
<reference evidence="4 5" key="1">
    <citation type="submission" date="2016-10" db="EMBL/GenBank/DDBJ databases">
        <authorList>
            <person name="de Groot N.N."/>
        </authorList>
    </citation>
    <scope>NUCLEOTIDE SEQUENCE [LARGE SCALE GENOMIC DNA]</scope>
    <source>
        <strain evidence="4">1</strain>
    </source>
</reference>
<evidence type="ECO:0000256" key="1">
    <source>
        <dbReference type="PIRNR" id="PIRNR006162"/>
    </source>
</evidence>
<keyword evidence="5" id="KW-1185">Reference proteome</keyword>
<dbReference type="GO" id="GO:0046872">
    <property type="term" value="F:metal ion binding"/>
    <property type="evidence" value="ECO:0007669"/>
    <property type="project" value="UniProtKB-KW"/>
</dbReference>
<dbReference type="InterPro" id="IPR007686">
    <property type="entry name" value="YutG/PgpA"/>
</dbReference>
<keyword evidence="1" id="KW-0443">Lipid metabolism</keyword>
<keyword evidence="1 4" id="KW-0378">Hydrolase</keyword>
<keyword evidence="1" id="KW-0442">Lipid degradation</keyword>
<keyword evidence="1" id="KW-1208">Phospholipid metabolism</keyword>
<dbReference type="Proteomes" id="UP000198729">
    <property type="component" value="Unassembled WGS sequence"/>
</dbReference>
<dbReference type="InterPro" id="IPR026037">
    <property type="entry name" value="PgpA"/>
</dbReference>
<keyword evidence="1" id="KW-0479">Metal-binding</keyword>
<name>A0A1G5SD50_9PROT</name>
<evidence type="ECO:0000313" key="5">
    <source>
        <dbReference type="Proteomes" id="UP000198729"/>
    </source>
</evidence>
<comment type="cofactor">
    <cofactor evidence="1">
        <name>Mg(2+)</name>
        <dbReference type="ChEBI" id="CHEBI:18420"/>
    </cofactor>
</comment>
<feature type="transmembrane region" description="Helical" evidence="2">
    <location>
        <begin position="63"/>
        <end position="86"/>
    </location>
</feature>
<dbReference type="STRING" id="51642.NSMM_340008"/>
<dbReference type="Pfam" id="PF04608">
    <property type="entry name" value="PgpA"/>
    <property type="match status" value="1"/>
</dbReference>
<comment type="subcellular location">
    <subcellularLocation>
        <location evidence="1">Cell inner membrane</location>
        <topology evidence="1">Multi-pass membrane protein</topology>
    </subcellularLocation>
</comment>
<dbReference type="InterPro" id="IPR036681">
    <property type="entry name" value="PgpA-like_sf"/>
</dbReference>
<keyword evidence="2" id="KW-1133">Transmembrane helix</keyword>
<feature type="transmembrane region" description="Helical" evidence="2">
    <location>
        <begin position="157"/>
        <end position="176"/>
    </location>
</feature>
<dbReference type="CDD" id="cd06971">
    <property type="entry name" value="PgpA"/>
    <property type="match status" value="1"/>
</dbReference>
<dbReference type="AlphaFoldDB" id="A0A1G5SD50"/>
<keyword evidence="1 2" id="KW-0812">Transmembrane</keyword>
<evidence type="ECO:0000259" key="3">
    <source>
        <dbReference type="Pfam" id="PF04608"/>
    </source>
</evidence>
<comment type="function">
    <text evidence="1">Lipid phosphatase which dephosphorylates phosphatidylglycerophosphate (PGP) to phosphatidylglycerol (PG).</text>
</comment>
<feature type="transmembrane region" description="Helical" evidence="2">
    <location>
        <begin position="98"/>
        <end position="115"/>
    </location>
</feature>
<keyword evidence="1 2" id="KW-0472">Membrane</keyword>
<dbReference type="RefSeq" id="WP_090285050.1">
    <property type="nucleotide sequence ID" value="NZ_FMWO01000041.1"/>
</dbReference>
<evidence type="ECO:0000256" key="2">
    <source>
        <dbReference type="SAM" id="Phobius"/>
    </source>
</evidence>
<organism evidence="4 5">
    <name type="scientific">Nitrosomonas mobilis</name>
    <dbReference type="NCBI Taxonomy" id="51642"/>
    <lineage>
        <taxon>Bacteria</taxon>
        <taxon>Pseudomonadati</taxon>
        <taxon>Pseudomonadota</taxon>
        <taxon>Betaproteobacteria</taxon>
        <taxon>Nitrosomonadales</taxon>
        <taxon>Nitrosomonadaceae</taxon>
        <taxon>Nitrosomonas</taxon>
    </lineage>
</organism>
<dbReference type="SUPFAM" id="SSF101307">
    <property type="entry name" value="YutG-like"/>
    <property type="match status" value="1"/>
</dbReference>
<accession>A0A1G5SD50</accession>
<gene>
    <name evidence="4" type="primary">pgpA</name>
    <name evidence="4" type="ORF">NSMM_340008</name>
</gene>
<keyword evidence="1" id="KW-0460">Magnesium</keyword>
<evidence type="ECO:0000313" key="4">
    <source>
        <dbReference type="EMBL" id="SCZ85072.1"/>
    </source>
</evidence>
<dbReference type="EMBL" id="FMWO01000041">
    <property type="protein sequence ID" value="SCZ85072.1"/>
    <property type="molecule type" value="Genomic_DNA"/>
</dbReference>
<feature type="transmembrane region" description="Helical" evidence="2">
    <location>
        <begin position="21"/>
        <end position="43"/>
    </location>
</feature>
<feature type="domain" description="YutG/PgpA" evidence="3">
    <location>
        <begin position="31"/>
        <end position="168"/>
    </location>
</feature>
<protein>
    <recommendedName>
        <fullName evidence="1">Phosphatidylglycerophosphatase A</fullName>
        <ecNumber evidence="1">3.1.3.27</ecNumber>
    </recommendedName>
    <alternativeName>
        <fullName evidence="1">Phosphatidylglycerolphosphate phosphatase A</fullName>
    </alternativeName>
</protein>
<proteinExistence type="predicted"/>
<keyword evidence="1" id="KW-0997">Cell inner membrane</keyword>
<dbReference type="PANTHER" id="PTHR36305">
    <property type="entry name" value="PHOSPHATIDYLGLYCEROPHOSPHATASE A"/>
    <property type="match status" value="1"/>
</dbReference>
<keyword evidence="1" id="KW-1003">Cell membrane</keyword>